<dbReference type="Pfam" id="PF07719">
    <property type="entry name" value="TPR_2"/>
    <property type="match status" value="1"/>
</dbReference>
<dbReference type="SMART" id="SM00028">
    <property type="entry name" value="TPR"/>
    <property type="match status" value="1"/>
</dbReference>
<dbReference type="InterPro" id="IPR011990">
    <property type="entry name" value="TPR-like_helical_dom_sf"/>
</dbReference>
<organism evidence="4 5">
    <name type="scientific">Actinopolymorpha pittospori</name>
    <dbReference type="NCBI Taxonomy" id="648752"/>
    <lineage>
        <taxon>Bacteria</taxon>
        <taxon>Bacillati</taxon>
        <taxon>Actinomycetota</taxon>
        <taxon>Actinomycetes</taxon>
        <taxon>Propionibacteriales</taxon>
        <taxon>Actinopolymorphaceae</taxon>
        <taxon>Actinopolymorpha</taxon>
    </lineage>
</organism>
<dbReference type="AlphaFoldDB" id="A0A927RFP6"/>
<name>A0A927RFP6_9ACTN</name>
<dbReference type="InterPro" id="IPR019734">
    <property type="entry name" value="TPR_rpt"/>
</dbReference>
<evidence type="ECO:0000313" key="4">
    <source>
        <dbReference type="EMBL" id="MBE1603451.1"/>
    </source>
</evidence>
<accession>A0A927RFP6</accession>
<feature type="repeat" description="TPR" evidence="3">
    <location>
        <begin position="181"/>
        <end position="214"/>
    </location>
</feature>
<reference evidence="4" key="1">
    <citation type="submission" date="2020-10" db="EMBL/GenBank/DDBJ databases">
        <title>Sequencing the genomes of 1000 actinobacteria strains.</title>
        <authorList>
            <person name="Klenk H.-P."/>
        </authorList>
    </citation>
    <scope>NUCLEOTIDE SEQUENCE</scope>
    <source>
        <strain evidence="4">DSM 45354</strain>
    </source>
</reference>
<dbReference type="SUPFAM" id="SSF48452">
    <property type="entry name" value="TPR-like"/>
    <property type="match status" value="1"/>
</dbReference>
<proteinExistence type="predicted"/>
<keyword evidence="2 3" id="KW-0802">TPR repeat</keyword>
<comment type="caution">
    <text evidence="4">The sequence shown here is derived from an EMBL/GenBank/DDBJ whole genome shotgun (WGS) entry which is preliminary data.</text>
</comment>
<dbReference type="RefSeq" id="WP_192748270.1">
    <property type="nucleotide sequence ID" value="NZ_BAABJL010000120.1"/>
</dbReference>
<evidence type="ECO:0000256" key="3">
    <source>
        <dbReference type="PROSITE-ProRule" id="PRU00339"/>
    </source>
</evidence>
<evidence type="ECO:0000256" key="2">
    <source>
        <dbReference type="ARBA" id="ARBA00022803"/>
    </source>
</evidence>
<gene>
    <name evidence="4" type="ORF">HEB94_000299</name>
</gene>
<dbReference type="Gene3D" id="1.25.40.10">
    <property type="entry name" value="Tetratricopeptide repeat domain"/>
    <property type="match status" value="1"/>
</dbReference>
<dbReference type="Proteomes" id="UP000638648">
    <property type="component" value="Unassembled WGS sequence"/>
</dbReference>
<evidence type="ECO:0000256" key="1">
    <source>
        <dbReference type="ARBA" id="ARBA00022737"/>
    </source>
</evidence>
<protein>
    <submittedName>
        <fullName evidence="4">Tetratricopeptide (TPR) repeat protein</fullName>
    </submittedName>
</protein>
<evidence type="ECO:0000313" key="5">
    <source>
        <dbReference type="Proteomes" id="UP000638648"/>
    </source>
</evidence>
<sequence length="314" mass="35790">MNNHQAHQRQTGALDSIWEDHMTQPDFDTLWDHQRPEQTETTFRALLPEAERGPDRSSHLQLLTQIARAQGLQRHFDAAHETLDVVETQLDDAPLLARLRYLLERGRVFNSSGAANSARPLFQQAWDLSRAAPEVAFYAVDAAHMLAIVARSPAESITWNEAALERAEKSAPEDRARGWCGSLHNNLGWTHHDQGDFEEALTSFQRALTWQQEHGSAREVRVARWAVGRALRSLDRLEEALSAQEALREEWRRSGEQDAGYVAEEIAECRYAAGRVEESRPFFAEAHARLAQDPWLVAQEPDRLRRLQQLSQPQ</sequence>
<keyword evidence="5" id="KW-1185">Reference proteome</keyword>
<keyword evidence="1" id="KW-0677">Repeat</keyword>
<dbReference type="InterPro" id="IPR013105">
    <property type="entry name" value="TPR_2"/>
</dbReference>
<dbReference type="EMBL" id="JADBEM010000001">
    <property type="protein sequence ID" value="MBE1603451.1"/>
    <property type="molecule type" value="Genomic_DNA"/>
</dbReference>
<dbReference type="PROSITE" id="PS50005">
    <property type="entry name" value="TPR"/>
    <property type="match status" value="1"/>
</dbReference>